<dbReference type="EnsemblPlants" id="MELO3C034537.2.1">
    <property type="protein sequence ID" value="MELO3C034537.2.1"/>
    <property type="gene ID" value="MELO3C034537.2"/>
</dbReference>
<name>A0A9I9EJB1_CUCME</name>
<evidence type="ECO:0000256" key="1">
    <source>
        <dbReference type="SAM" id="MobiDB-lite"/>
    </source>
</evidence>
<organism evidence="2">
    <name type="scientific">Cucumis melo</name>
    <name type="common">Muskmelon</name>
    <dbReference type="NCBI Taxonomy" id="3656"/>
    <lineage>
        <taxon>Eukaryota</taxon>
        <taxon>Viridiplantae</taxon>
        <taxon>Streptophyta</taxon>
        <taxon>Embryophyta</taxon>
        <taxon>Tracheophyta</taxon>
        <taxon>Spermatophyta</taxon>
        <taxon>Magnoliopsida</taxon>
        <taxon>eudicotyledons</taxon>
        <taxon>Gunneridae</taxon>
        <taxon>Pentapetalae</taxon>
        <taxon>rosids</taxon>
        <taxon>fabids</taxon>
        <taxon>Cucurbitales</taxon>
        <taxon>Cucurbitaceae</taxon>
        <taxon>Benincaseae</taxon>
        <taxon>Cucumis</taxon>
    </lineage>
</organism>
<dbReference type="AlphaFoldDB" id="A0A9I9EJB1"/>
<reference evidence="2" key="1">
    <citation type="submission" date="2023-03" db="UniProtKB">
        <authorList>
            <consortium name="EnsemblPlants"/>
        </authorList>
    </citation>
    <scope>IDENTIFICATION</scope>
</reference>
<accession>A0A9I9EJB1</accession>
<feature type="compositionally biased region" description="Basic residues" evidence="1">
    <location>
        <begin position="99"/>
        <end position="113"/>
    </location>
</feature>
<feature type="region of interest" description="Disordered" evidence="1">
    <location>
        <begin position="51"/>
        <end position="119"/>
    </location>
</feature>
<protein>
    <submittedName>
        <fullName evidence="2">Uncharacterized protein</fullName>
    </submittedName>
</protein>
<dbReference type="Gramene" id="MELO3C034537.2.1">
    <property type="protein sequence ID" value="MELO3C034537.2.1"/>
    <property type="gene ID" value="MELO3C034537.2"/>
</dbReference>
<evidence type="ECO:0000313" key="2">
    <source>
        <dbReference type="EnsemblPlants" id="MELO3C034537.2.1"/>
    </source>
</evidence>
<proteinExistence type="predicted"/>
<sequence length="119" mass="14583">MRRKKKKERNRRKKKQMWCPRIQQWRPFLEDSLICSEPSAKIEHRFAKVNSRKQLEKEKPRKTQKSKYQSASWYQTNSGAEAKEIERRRKPTTMQNNRQLKKNKNIRNKRFTLHNKIGS</sequence>
<feature type="compositionally biased region" description="Polar residues" evidence="1">
    <location>
        <begin position="66"/>
        <end position="79"/>
    </location>
</feature>